<comment type="caution">
    <text evidence="3">The sequence shown here is derived from an EMBL/GenBank/DDBJ whole genome shotgun (WGS) entry which is preliminary data.</text>
</comment>
<feature type="transmembrane region" description="Helical" evidence="1">
    <location>
        <begin position="643"/>
        <end position="671"/>
    </location>
</feature>
<dbReference type="PANTHER" id="PTHR11319:SF35">
    <property type="entry name" value="OUTER MEMBRANE PROTEIN PMPC-RELATED"/>
    <property type="match status" value="1"/>
</dbReference>
<dbReference type="InterPro" id="IPR007210">
    <property type="entry name" value="ABC_Gly_betaine_transp_sub-bd"/>
</dbReference>
<dbReference type="OrthoDB" id="2145805at2759"/>
<feature type="transmembrane region" description="Helical" evidence="1">
    <location>
        <begin position="715"/>
        <end position="732"/>
    </location>
</feature>
<gene>
    <name evidence="3" type="ORF">BCR44DRAFT_139037</name>
</gene>
<keyword evidence="1" id="KW-1133">Transmembrane helix</keyword>
<evidence type="ECO:0000313" key="3">
    <source>
        <dbReference type="EMBL" id="ORZ37600.1"/>
    </source>
</evidence>
<accession>A0A1Y2HSM4</accession>
<feature type="transmembrane region" description="Helical" evidence="1">
    <location>
        <begin position="413"/>
        <end position="432"/>
    </location>
</feature>
<keyword evidence="1" id="KW-0812">Transmembrane</keyword>
<sequence length="772" mass="86753">MDGDLENWDEYSGSTVVTVKGVNEALLGYLGSIDWYMPSYVTDYNPDYKSYMALKQPIHARLFNAAYAPTIDAVPRLPTTDELVRQRLGVPACTPSSPQYNLTTCLHDTLTVSSGGGLRGVLVSPNSSYWASFETPIVHALGLHMDVVEVDWPIERNLFNHLISAYTVRRPWIGYMHRPSAVMSRIANMTLEQMSLPEYSAKCQAQLDFDGTRPCGYGKTFVKRFVSTRLEKSAPVAYEFLTKLRIDESDMNDMLADMFFHNQTAYQAACTWLQSSPTKWDYMLPKVYRVRPVCLQGQEARFTGLFWTCSTCSPGSFNLVPDGKCLPCPVGGVCPGGEELLTEQGYWFDTMSSMTDPKFYQCQGGNCCPQGSCSRNATCPADRTGILCNTCAVDGYAQWNGICADCKSESSNGLLSVPVLAALVFVAVFVVICNQDESVFMSDFLLFYQLASFLLNQDDVARIVVLKILTFDSNALLSPIVPRGTCLANLSNLDRVIMKAITPFCFIGVLALYHAIAVAMNRLHKLIPSLSRFKRLVPKDLRSSPSLRFFFLPRYTIMFNLTFMPIVGGAMSLLNCRTIGSRGRFLVEAPDVQCLVGQHVPAFLYAVIVLVIWLAIVPVLVYRKLQALNRDKKLRDLNMLARWGVFYCTYKIAYPYWGIIDMCKTAIITLISTVVPKDSTTEYLINLLLVIIVLWAFVIEQWYIKPLASRFENNFRFFTYVSMLLLCANAMVQNSAHKSESEYLGLVRVIVMGIFLSLPLLMLPWYVAWKVL</sequence>
<evidence type="ECO:0000259" key="2">
    <source>
        <dbReference type="Pfam" id="PF04069"/>
    </source>
</evidence>
<dbReference type="Gene3D" id="3.40.190.10">
    <property type="entry name" value="Periplasmic binding protein-like II"/>
    <property type="match status" value="1"/>
</dbReference>
<feature type="non-terminal residue" evidence="3">
    <location>
        <position position="772"/>
    </location>
</feature>
<dbReference type="GO" id="GO:0043190">
    <property type="term" value="C:ATP-binding cassette (ABC) transporter complex"/>
    <property type="evidence" value="ECO:0007669"/>
    <property type="project" value="InterPro"/>
</dbReference>
<feature type="transmembrane region" description="Helical" evidence="1">
    <location>
        <begin position="600"/>
        <end position="622"/>
    </location>
</feature>
<evidence type="ECO:0000256" key="1">
    <source>
        <dbReference type="SAM" id="Phobius"/>
    </source>
</evidence>
<organism evidence="3 4">
    <name type="scientific">Catenaria anguillulae PL171</name>
    <dbReference type="NCBI Taxonomy" id="765915"/>
    <lineage>
        <taxon>Eukaryota</taxon>
        <taxon>Fungi</taxon>
        <taxon>Fungi incertae sedis</taxon>
        <taxon>Blastocladiomycota</taxon>
        <taxon>Blastocladiomycetes</taxon>
        <taxon>Blastocladiales</taxon>
        <taxon>Catenariaceae</taxon>
        <taxon>Catenaria</taxon>
    </lineage>
</organism>
<feature type="transmembrane region" description="Helical" evidence="1">
    <location>
        <begin position="683"/>
        <end position="703"/>
    </location>
</feature>
<dbReference type="PANTHER" id="PTHR11319">
    <property type="entry name" value="G PROTEIN-COUPLED RECEPTOR-RELATED"/>
    <property type="match status" value="1"/>
</dbReference>
<dbReference type="SUPFAM" id="SSF53850">
    <property type="entry name" value="Periplasmic binding protein-like II"/>
    <property type="match status" value="1"/>
</dbReference>
<dbReference type="Proteomes" id="UP000193411">
    <property type="component" value="Unassembled WGS sequence"/>
</dbReference>
<name>A0A1Y2HSM4_9FUNG</name>
<keyword evidence="4" id="KW-1185">Reference proteome</keyword>
<dbReference type="Pfam" id="PF04069">
    <property type="entry name" value="OpuAC"/>
    <property type="match status" value="1"/>
</dbReference>
<feature type="domain" description="ABC-type glycine betaine transport system substrate-binding" evidence="2">
    <location>
        <begin position="136"/>
        <end position="274"/>
    </location>
</feature>
<proteinExistence type="predicted"/>
<feature type="transmembrane region" description="Helical" evidence="1">
    <location>
        <begin position="744"/>
        <end position="767"/>
    </location>
</feature>
<dbReference type="EMBL" id="MCFL01000012">
    <property type="protein sequence ID" value="ORZ37600.1"/>
    <property type="molecule type" value="Genomic_DNA"/>
</dbReference>
<protein>
    <recommendedName>
        <fullName evidence="2">ABC-type glycine betaine transport system substrate-binding domain-containing protein</fullName>
    </recommendedName>
</protein>
<evidence type="ECO:0000313" key="4">
    <source>
        <dbReference type="Proteomes" id="UP000193411"/>
    </source>
</evidence>
<dbReference type="AlphaFoldDB" id="A0A1Y2HSM4"/>
<feature type="transmembrane region" description="Helical" evidence="1">
    <location>
        <begin position="500"/>
        <end position="520"/>
    </location>
</feature>
<keyword evidence="1" id="KW-0472">Membrane</keyword>
<reference evidence="3 4" key="1">
    <citation type="submission" date="2016-07" db="EMBL/GenBank/DDBJ databases">
        <title>Pervasive Adenine N6-methylation of Active Genes in Fungi.</title>
        <authorList>
            <consortium name="DOE Joint Genome Institute"/>
            <person name="Mondo S.J."/>
            <person name="Dannebaum R.O."/>
            <person name="Kuo R.C."/>
            <person name="Labutti K."/>
            <person name="Haridas S."/>
            <person name="Kuo A."/>
            <person name="Salamov A."/>
            <person name="Ahrendt S.R."/>
            <person name="Lipzen A."/>
            <person name="Sullivan W."/>
            <person name="Andreopoulos W.B."/>
            <person name="Clum A."/>
            <person name="Lindquist E."/>
            <person name="Daum C."/>
            <person name="Ramamoorthy G.K."/>
            <person name="Gryganskyi A."/>
            <person name="Culley D."/>
            <person name="Magnuson J.K."/>
            <person name="James T.Y."/>
            <person name="O'Malley M.A."/>
            <person name="Stajich J.E."/>
            <person name="Spatafora J.W."/>
            <person name="Visel A."/>
            <person name="Grigoriev I.V."/>
        </authorList>
    </citation>
    <scope>NUCLEOTIDE SEQUENCE [LARGE SCALE GENOMIC DNA]</scope>
    <source>
        <strain evidence="3 4">PL171</strain>
    </source>
</reference>
<feature type="transmembrane region" description="Helical" evidence="1">
    <location>
        <begin position="557"/>
        <end position="580"/>
    </location>
</feature>
<dbReference type="GO" id="GO:0022857">
    <property type="term" value="F:transmembrane transporter activity"/>
    <property type="evidence" value="ECO:0007669"/>
    <property type="project" value="InterPro"/>
</dbReference>